<keyword evidence="3" id="KW-0547">Nucleotide-binding</keyword>
<accession>A0A7I7XQP0</accession>
<dbReference type="InterPro" id="IPR027417">
    <property type="entry name" value="P-loop_NTPase"/>
</dbReference>
<dbReference type="GO" id="GO:0016887">
    <property type="term" value="F:ATP hydrolysis activity"/>
    <property type="evidence" value="ECO:0007669"/>
    <property type="project" value="InterPro"/>
</dbReference>
<dbReference type="InterPro" id="IPR050319">
    <property type="entry name" value="ABC_transp_ATP-bind"/>
</dbReference>
<dbReference type="GO" id="GO:0055085">
    <property type="term" value="P:transmembrane transport"/>
    <property type="evidence" value="ECO:0007669"/>
    <property type="project" value="UniProtKB-ARBA"/>
</dbReference>
<evidence type="ECO:0000313" key="6">
    <source>
        <dbReference type="EMBL" id="BBZ31403.1"/>
    </source>
</evidence>
<dbReference type="SMART" id="SM00382">
    <property type="entry name" value="AAA"/>
    <property type="match status" value="2"/>
</dbReference>
<reference evidence="6" key="2">
    <citation type="submission" date="2020-02" db="EMBL/GenBank/DDBJ databases">
        <authorList>
            <person name="Matsumoto Y."/>
            <person name="Motooka D."/>
            <person name="Nakamura S."/>
        </authorList>
    </citation>
    <scope>NUCLEOTIDE SEQUENCE</scope>
    <source>
        <strain evidence="6">JCM 13671</strain>
    </source>
</reference>
<reference evidence="6" key="1">
    <citation type="journal article" date="2019" name="Emerg. Microbes Infect.">
        <title>Comprehensive subspecies identification of 175 nontuberculous mycobacteria species based on 7547 genomic profiles.</title>
        <authorList>
            <person name="Matsumoto Y."/>
            <person name="Kinjo T."/>
            <person name="Motooka D."/>
            <person name="Nabeya D."/>
            <person name="Jung N."/>
            <person name="Uechi K."/>
            <person name="Horii T."/>
            <person name="Iida T."/>
            <person name="Fujita J."/>
            <person name="Nakamura S."/>
        </authorList>
    </citation>
    <scope>NUCLEOTIDE SEQUENCE [LARGE SCALE GENOMIC DNA]</scope>
    <source>
        <strain evidence="6">JCM 13671</strain>
    </source>
</reference>
<evidence type="ECO:0000256" key="3">
    <source>
        <dbReference type="ARBA" id="ARBA00022741"/>
    </source>
</evidence>
<dbReference type="NCBIfam" id="NF007739">
    <property type="entry name" value="PRK10419.1"/>
    <property type="match status" value="2"/>
</dbReference>
<dbReference type="GO" id="GO:0005524">
    <property type="term" value="F:ATP binding"/>
    <property type="evidence" value="ECO:0007669"/>
    <property type="project" value="UniProtKB-KW"/>
</dbReference>
<keyword evidence="2" id="KW-0813">Transport</keyword>
<sequence>MSEPVLSITDLAVRFGADEPAVSAASLTVHAGETVAVVGESGSGKSTMAAAVLGLLPGGGRIVGGRIEFAGADITGADQNRMRAIRGTGIGYVPQDPVTNLNPVWRIGFQIREALRANNIGERSEVGQQAVELLGHVGMPDPAVQARRYPHQLSGGMCQRALIAIGLAGRPRLLIADEPTSALDVTVQRQVLDHLQQMAAELGTAVLLITHDLALAAERASRVVVMHRGRTVESGAAQDILRHPSEDYTQRLVASAPALTARSAAPHVVERPPGDDLLVATDVTKVFRTGGGLLDRTQEHTAVESVSFRLPKATTLAVVGESGSGKTTLARMVLGLLTPTSGRVTFDGVDVATTDRAGELALRRRMQPVFQNPYRSLDPRYSVRRAIEEPLRIHGVGDRAQRRQRVAELLDEVALPAAAMDRRPRELSGGQRQRVAIARALALRPELVVWDEAVSALDVIVQAQILELMADLQHRLGLTYLFISHDLAVVRQVADTVIVMSRGRVVESASAEAVFTDPRDEYTRRLLDAIPGARPAL</sequence>
<dbReference type="Gene3D" id="3.40.50.300">
    <property type="entry name" value="P-loop containing nucleotide triphosphate hydrolases"/>
    <property type="match status" value="2"/>
</dbReference>
<protein>
    <submittedName>
        <fullName evidence="6">Peptide ABC transporter ATP-binding protein</fullName>
    </submittedName>
</protein>
<comment type="similarity">
    <text evidence="1">Belongs to the ABC transporter superfamily.</text>
</comment>
<organism evidence="6 7">
    <name type="scientific">Mycolicibacterium confluentis</name>
    <dbReference type="NCBI Taxonomy" id="28047"/>
    <lineage>
        <taxon>Bacteria</taxon>
        <taxon>Bacillati</taxon>
        <taxon>Actinomycetota</taxon>
        <taxon>Actinomycetes</taxon>
        <taxon>Mycobacteriales</taxon>
        <taxon>Mycobacteriaceae</taxon>
        <taxon>Mycolicibacterium</taxon>
    </lineage>
</organism>
<dbReference type="InterPro" id="IPR003439">
    <property type="entry name" value="ABC_transporter-like_ATP-bd"/>
</dbReference>
<dbReference type="Pfam" id="PF00005">
    <property type="entry name" value="ABC_tran"/>
    <property type="match status" value="2"/>
</dbReference>
<dbReference type="PANTHER" id="PTHR43776:SF7">
    <property type="entry name" value="D,D-DIPEPTIDE TRANSPORT ATP-BINDING PROTEIN DDPF-RELATED"/>
    <property type="match status" value="1"/>
</dbReference>
<dbReference type="AlphaFoldDB" id="A0A7I7XQP0"/>
<dbReference type="Pfam" id="PF08352">
    <property type="entry name" value="oligo_HPY"/>
    <property type="match status" value="2"/>
</dbReference>
<keyword evidence="7" id="KW-1185">Reference proteome</keyword>
<evidence type="ECO:0000313" key="7">
    <source>
        <dbReference type="Proteomes" id="UP000466931"/>
    </source>
</evidence>
<dbReference type="SUPFAM" id="SSF52540">
    <property type="entry name" value="P-loop containing nucleoside triphosphate hydrolases"/>
    <property type="match status" value="2"/>
</dbReference>
<dbReference type="CDD" id="cd03257">
    <property type="entry name" value="ABC_NikE_OppD_transporters"/>
    <property type="match status" value="2"/>
</dbReference>
<gene>
    <name evidence="6" type="primary">dppD</name>
    <name evidence="6" type="ORF">MCNF_00080</name>
</gene>
<evidence type="ECO:0000256" key="4">
    <source>
        <dbReference type="ARBA" id="ARBA00022840"/>
    </source>
</evidence>
<dbReference type="PROSITE" id="PS00211">
    <property type="entry name" value="ABC_TRANSPORTER_1"/>
    <property type="match status" value="2"/>
</dbReference>
<dbReference type="GO" id="GO:0015833">
    <property type="term" value="P:peptide transport"/>
    <property type="evidence" value="ECO:0007669"/>
    <property type="project" value="InterPro"/>
</dbReference>
<keyword evidence="4 6" id="KW-0067">ATP-binding</keyword>
<evidence type="ECO:0000256" key="1">
    <source>
        <dbReference type="ARBA" id="ARBA00005417"/>
    </source>
</evidence>
<dbReference type="PANTHER" id="PTHR43776">
    <property type="entry name" value="TRANSPORT ATP-BINDING PROTEIN"/>
    <property type="match status" value="1"/>
</dbReference>
<dbReference type="InterPro" id="IPR017871">
    <property type="entry name" value="ABC_transporter-like_CS"/>
</dbReference>
<evidence type="ECO:0000256" key="2">
    <source>
        <dbReference type="ARBA" id="ARBA00022448"/>
    </source>
</evidence>
<feature type="domain" description="ABC transporter" evidence="5">
    <location>
        <begin position="278"/>
        <end position="527"/>
    </location>
</feature>
<feature type="domain" description="ABC transporter" evidence="5">
    <location>
        <begin position="6"/>
        <end position="253"/>
    </location>
</feature>
<dbReference type="NCBIfam" id="NF008453">
    <property type="entry name" value="PRK11308.1"/>
    <property type="match status" value="2"/>
</dbReference>
<dbReference type="InterPro" id="IPR013563">
    <property type="entry name" value="Oligopep_ABC_C"/>
</dbReference>
<dbReference type="PROSITE" id="PS50893">
    <property type="entry name" value="ABC_TRANSPORTER_2"/>
    <property type="match status" value="2"/>
</dbReference>
<proteinExistence type="inferred from homology"/>
<name>A0A7I7XQP0_9MYCO</name>
<evidence type="ECO:0000259" key="5">
    <source>
        <dbReference type="PROSITE" id="PS50893"/>
    </source>
</evidence>
<dbReference type="Proteomes" id="UP000466931">
    <property type="component" value="Chromosome"/>
</dbReference>
<dbReference type="InterPro" id="IPR003593">
    <property type="entry name" value="AAA+_ATPase"/>
</dbReference>
<dbReference type="EMBL" id="AP022612">
    <property type="protein sequence ID" value="BBZ31403.1"/>
    <property type="molecule type" value="Genomic_DNA"/>
</dbReference>